<dbReference type="EMBL" id="MVGR01000001">
    <property type="protein sequence ID" value="OPF20104.1"/>
    <property type="molecule type" value="Genomic_DNA"/>
</dbReference>
<sequence length="278" mass="32663">MKTDTIFYRLFQTFPDLLFELIDFPRELANFYRFSSVEVKQLSFRIDGVFLPERQDLPIYFTEVQFQNDPEFYARFFAEIFLYLKQTQLKNNWRGVVIYPNRRVEKENIERYRELLQEKRVQRIYLDELADSPPDSLGLATLELVSLPEAQVINQGRELIVRVRETGVENRQQELLELIETILIYKLPRINRKEIEAMFSLSELRQTRVFQEALEEGRQEGRQEGEIIGKLASVPLLLRAEVNPQEIAASLGLSLEQVLEVARSREACAKRSPGESDR</sequence>
<dbReference type="RefSeq" id="WP_079205512.1">
    <property type="nucleotide sequence ID" value="NZ_MVGR01000001.1"/>
</dbReference>
<dbReference type="Proteomes" id="UP000189835">
    <property type="component" value="Unassembled WGS sequence"/>
</dbReference>
<evidence type="ECO:0000313" key="1">
    <source>
        <dbReference type="EMBL" id="OPF20104.1"/>
    </source>
</evidence>
<reference evidence="1 2" key="1">
    <citation type="submission" date="2017-02" db="EMBL/GenBank/DDBJ databases">
        <title>Genome sequence of Microcystis aeruginosa KW.</title>
        <authorList>
            <person name="Oh H.-M."/>
            <person name="Ahn C.-Y."/>
            <person name="Jeong H."/>
            <person name="Srivastava A."/>
            <person name="Lee H.-G."/>
            <person name="Kang S.-R."/>
        </authorList>
    </citation>
    <scope>NUCLEOTIDE SEQUENCE [LARGE SCALE GENOMIC DNA]</scope>
    <source>
        <strain evidence="1 2">KW</strain>
    </source>
</reference>
<dbReference type="AlphaFoldDB" id="A0A1V4BZ45"/>
<comment type="caution">
    <text evidence="1">The sequence shown here is derived from an EMBL/GenBank/DDBJ whole genome shotgun (WGS) entry which is preliminary data.</text>
</comment>
<proteinExistence type="predicted"/>
<keyword evidence="1" id="KW-0282">Flagellum</keyword>
<dbReference type="PANTHER" id="PTHR35586:SF2">
    <property type="entry name" value="SLL1542 PROTEIN"/>
    <property type="match status" value="1"/>
</dbReference>
<keyword evidence="1" id="KW-0966">Cell projection</keyword>
<protein>
    <submittedName>
        <fullName evidence="1">Flagellar assembly protein H</fullName>
    </submittedName>
</protein>
<evidence type="ECO:0000313" key="2">
    <source>
        <dbReference type="Proteomes" id="UP000189835"/>
    </source>
</evidence>
<dbReference type="NCBIfam" id="TIGR01784">
    <property type="entry name" value="T_den_put_tspse"/>
    <property type="match status" value="1"/>
</dbReference>
<keyword evidence="1" id="KW-0969">Cilium</keyword>
<gene>
    <name evidence="1" type="ORF">B1L04_01165</name>
</gene>
<dbReference type="InterPro" id="IPR022573">
    <property type="entry name" value="DUF2887"/>
</dbReference>
<name>A0A1V4BZ45_MICAE</name>
<dbReference type="PANTHER" id="PTHR35586">
    <property type="entry name" value="SLL1691 PROTEIN"/>
    <property type="match status" value="1"/>
</dbReference>
<accession>A0A1V4BZ45</accession>
<dbReference type="InterPro" id="IPR010106">
    <property type="entry name" value="RpnA"/>
</dbReference>
<dbReference type="Pfam" id="PF11103">
    <property type="entry name" value="DUF2887"/>
    <property type="match status" value="1"/>
</dbReference>
<organism evidence="1 2">
    <name type="scientific">Microcystis aeruginosa KW</name>
    <dbReference type="NCBI Taxonomy" id="1960155"/>
    <lineage>
        <taxon>Bacteria</taxon>
        <taxon>Bacillati</taxon>
        <taxon>Cyanobacteriota</taxon>
        <taxon>Cyanophyceae</taxon>
        <taxon>Oscillatoriophycideae</taxon>
        <taxon>Chroococcales</taxon>
        <taxon>Microcystaceae</taxon>
        <taxon>Microcystis</taxon>
    </lineage>
</organism>